<sequence length="118" mass="13723">MDLTNNDWYQAGYKEGYKEGVAIGIAIAEKQVIIRLIEGNEFDDEKIAQFIGTDVGYVQKLRRQLNQQMKETVLDKRIIIRLIKELNLNDEKIAQFSGIDIEYIQQVRGELDQGKCEW</sequence>
<evidence type="ECO:0000313" key="1">
    <source>
        <dbReference type="EMBL" id="KZD55719.1"/>
    </source>
</evidence>
<proteinExistence type="predicted"/>
<protein>
    <submittedName>
        <fullName evidence="1">Uncharacterized protein</fullName>
    </submittedName>
</protein>
<gene>
    <name evidence="1" type="ORF">B4088_5464</name>
</gene>
<organism evidence="1 2">
    <name type="scientific">Bacillus cereus</name>
    <dbReference type="NCBI Taxonomy" id="1396"/>
    <lineage>
        <taxon>Bacteria</taxon>
        <taxon>Bacillati</taxon>
        <taxon>Bacillota</taxon>
        <taxon>Bacilli</taxon>
        <taxon>Bacillales</taxon>
        <taxon>Bacillaceae</taxon>
        <taxon>Bacillus</taxon>
        <taxon>Bacillus cereus group</taxon>
    </lineage>
</organism>
<comment type="caution">
    <text evidence="1">The sequence shown here is derived from an EMBL/GenBank/DDBJ whole genome shotgun (WGS) entry which is preliminary data.</text>
</comment>
<dbReference type="AlphaFoldDB" id="A0A164LE58"/>
<accession>A0A164LE58</accession>
<evidence type="ECO:0000313" key="2">
    <source>
        <dbReference type="Proteomes" id="UP000076482"/>
    </source>
</evidence>
<dbReference type="Proteomes" id="UP000076482">
    <property type="component" value="Unassembled WGS sequence"/>
</dbReference>
<reference evidence="1 2" key="1">
    <citation type="submission" date="2015-09" db="EMBL/GenBank/DDBJ databases">
        <title>Bacillus cereus food isolates.</title>
        <authorList>
            <person name="Boekhorst J."/>
        </authorList>
    </citation>
    <scope>NUCLEOTIDE SEQUENCE [LARGE SCALE GENOMIC DNA]</scope>
    <source>
        <strain evidence="1 2">B4088</strain>
    </source>
</reference>
<dbReference type="PATRIC" id="fig|1396.535.peg.6035"/>
<name>A0A164LE58_BACCE</name>
<dbReference type="EMBL" id="LJKE01000104">
    <property type="protein sequence ID" value="KZD55719.1"/>
    <property type="molecule type" value="Genomic_DNA"/>
</dbReference>
<dbReference type="RefSeq" id="WP_063262981.1">
    <property type="nucleotide sequence ID" value="NZ_LJKE01000104.1"/>
</dbReference>